<protein>
    <submittedName>
        <fullName evidence="1">XRE family transcriptional regulator</fullName>
    </submittedName>
</protein>
<dbReference type="Proteomes" id="UP000326678">
    <property type="component" value="Chromosome Gxm2"/>
</dbReference>
<name>A0A5P8WD64_9NOSO</name>
<reference evidence="1 2" key="1">
    <citation type="submission" date="2019-10" db="EMBL/GenBank/DDBJ databases">
        <title>Genomic and transcriptomic insights into the perfect genentic adaptation of a filamentous nitrogen-fixing cyanobacterium to rice fields.</title>
        <authorList>
            <person name="Chen Z."/>
        </authorList>
    </citation>
    <scope>NUCLEOTIDE SEQUENCE [LARGE SCALE GENOMIC DNA]</scope>
    <source>
        <strain evidence="1">CCNUC1</strain>
    </source>
</reference>
<proteinExistence type="predicted"/>
<dbReference type="CDD" id="cd00093">
    <property type="entry name" value="HTH_XRE"/>
    <property type="match status" value="1"/>
</dbReference>
<gene>
    <name evidence="1" type="ORF">GXM_08054</name>
</gene>
<sequence length="113" mass="13042">MRERKLSEYGKIKYKEALEKGEFTQNNSGNKLTQEQLAKLANVSLDTVQRLLGTKHKDDPNRVARWAVENIVKVLGMEPTDIVDVKDWYPQQQLPLEFKPGFLTSSKKSIYMT</sequence>
<dbReference type="EMBL" id="CP045227">
    <property type="protein sequence ID" value="QFS50560.1"/>
    <property type="molecule type" value="Genomic_DNA"/>
</dbReference>
<organism evidence="1 2">
    <name type="scientific">Nostoc sphaeroides CCNUC1</name>
    <dbReference type="NCBI Taxonomy" id="2653204"/>
    <lineage>
        <taxon>Bacteria</taxon>
        <taxon>Bacillati</taxon>
        <taxon>Cyanobacteriota</taxon>
        <taxon>Cyanophyceae</taxon>
        <taxon>Nostocales</taxon>
        <taxon>Nostocaceae</taxon>
        <taxon>Nostoc</taxon>
    </lineage>
</organism>
<dbReference type="InterPro" id="IPR001387">
    <property type="entry name" value="Cro/C1-type_HTH"/>
</dbReference>
<dbReference type="KEGG" id="nsh:GXM_08054"/>
<keyword evidence="2" id="KW-1185">Reference proteome</keyword>
<evidence type="ECO:0000313" key="1">
    <source>
        <dbReference type="EMBL" id="QFS50560.1"/>
    </source>
</evidence>
<dbReference type="AlphaFoldDB" id="A0A5P8WD64"/>
<evidence type="ECO:0000313" key="2">
    <source>
        <dbReference type="Proteomes" id="UP000326678"/>
    </source>
</evidence>
<accession>A0A5P8WD64</accession>